<name>A0A9D1WMR2_9GAMM</name>
<dbReference type="AlphaFoldDB" id="A0A9D1WMR2"/>
<evidence type="ECO:0000313" key="1">
    <source>
        <dbReference type="EMBL" id="HIX61951.1"/>
    </source>
</evidence>
<organism evidence="1 2">
    <name type="scientific">Candidatus Halomonas stercoripullorum</name>
    <dbReference type="NCBI Taxonomy" id="2838617"/>
    <lineage>
        <taxon>Bacteria</taxon>
        <taxon>Pseudomonadati</taxon>
        <taxon>Pseudomonadota</taxon>
        <taxon>Gammaproteobacteria</taxon>
        <taxon>Oceanospirillales</taxon>
        <taxon>Halomonadaceae</taxon>
        <taxon>Halomonas</taxon>
    </lineage>
</organism>
<reference evidence="1" key="1">
    <citation type="journal article" date="2021" name="PeerJ">
        <title>Extensive microbial diversity within the chicken gut microbiome revealed by metagenomics and culture.</title>
        <authorList>
            <person name="Gilroy R."/>
            <person name="Ravi A."/>
            <person name="Getino M."/>
            <person name="Pursley I."/>
            <person name="Horton D.L."/>
            <person name="Alikhan N.F."/>
            <person name="Baker D."/>
            <person name="Gharbi K."/>
            <person name="Hall N."/>
            <person name="Watson M."/>
            <person name="Adriaenssens E.M."/>
            <person name="Foster-Nyarko E."/>
            <person name="Jarju S."/>
            <person name="Secka A."/>
            <person name="Antonio M."/>
            <person name="Oren A."/>
            <person name="Chaudhuri R.R."/>
            <person name="La Ragione R."/>
            <person name="Hildebrand F."/>
            <person name="Pallen M.J."/>
        </authorList>
    </citation>
    <scope>NUCLEOTIDE SEQUENCE</scope>
    <source>
        <strain evidence="1">1193</strain>
    </source>
</reference>
<sequence>MAKVEIHHDFRQAFESIAEQFPEFENRLIADFTRFVDSDRMEYPDYFGRDSIYNWPHEAQREALSHIHIALPPRAFQAGSALQYRTNPRNPEQDACLVYCEHAVIKGRFLLLDFFYPGAHKKAQEERRMRYLAKQAAKFHDDW</sequence>
<dbReference type="Pfam" id="PF13957">
    <property type="entry name" value="YafO_toxin"/>
    <property type="match status" value="1"/>
</dbReference>
<dbReference type="Proteomes" id="UP000824248">
    <property type="component" value="Unassembled WGS sequence"/>
</dbReference>
<proteinExistence type="predicted"/>
<comment type="caution">
    <text evidence="1">The sequence shown here is derived from an EMBL/GenBank/DDBJ whole genome shotgun (WGS) entry which is preliminary data.</text>
</comment>
<protein>
    <submittedName>
        <fullName evidence="1">Type II toxin-antitoxin system YafO family toxin</fullName>
    </submittedName>
</protein>
<dbReference type="EMBL" id="DXFC01000203">
    <property type="protein sequence ID" value="HIX61951.1"/>
    <property type="molecule type" value="Genomic_DNA"/>
</dbReference>
<evidence type="ECO:0000313" key="2">
    <source>
        <dbReference type="Proteomes" id="UP000824248"/>
    </source>
</evidence>
<dbReference type="InterPro" id="IPR020353">
    <property type="entry name" value="Toxin_YafO"/>
</dbReference>
<accession>A0A9D1WMR2</accession>
<gene>
    <name evidence="1" type="ORF">H9854_06945</name>
</gene>
<reference evidence="1" key="2">
    <citation type="submission" date="2021-04" db="EMBL/GenBank/DDBJ databases">
        <authorList>
            <person name="Gilroy R."/>
        </authorList>
    </citation>
    <scope>NUCLEOTIDE SEQUENCE</scope>
    <source>
        <strain evidence="1">1193</strain>
    </source>
</reference>